<dbReference type="Pfam" id="PF02518">
    <property type="entry name" value="HATPase_c"/>
    <property type="match status" value="1"/>
</dbReference>
<dbReference type="SUPFAM" id="SSF47384">
    <property type="entry name" value="Homodimeric domain of signal transducing histidine kinase"/>
    <property type="match status" value="1"/>
</dbReference>
<dbReference type="InterPro" id="IPR035965">
    <property type="entry name" value="PAS-like_dom_sf"/>
</dbReference>
<dbReference type="PANTHER" id="PTHR43719">
    <property type="entry name" value="TWO-COMPONENT HISTIDINE KINASE"/>
    <property type="match status" value="1"/>
</dbReference>
<dbReference type="PROSITE" id="PS50110">
    <property type="entry name" value="RESPONSE_REGULATORY"/>
    <property type="match status" value="1"/>
</dbReference>
<comment type="caution">
    <text evidence="6">The sequence shown here is derived from an EMBL/GenBank/DDBJ whole genome shotgun (WGS) entry which is preliminary data.</text>
</comment>
<feature type="domain" description="Response regulatory" evidence="5">
    <location>
        <begin position="585"/>
        <end position="710"/>
    </location>
</feature>
<feature type="modified residue" description="4-aspartylphosphate" evidence="2">
    <location>
        <position position="639"/>
    </location>
</feature>
<dbReference type="SMART" id="SM00448">
    <property type="entry name" value="REC"/>
    <property type="match status" value="1"/>
</dbReference>
<dbReference type="InterPro" id="IPR004358">
    <property type="entry name" value="Sig_transdc_His_kin-like_C"/>
</dbReference>
<dbReference type="InterPro" id="IPR036097">
    <property type="entry name" value="HisK_dim/P_sf"/>
</dbReference>
<dbReference type="AlphaFoldDB" id="A0AAU9J7I9"/>
<accession>A0AAU9J7I9</accession>
<dbReference type="SUPFAM" id="SSF55785">
    <property type="entry name" value="PYP-like sensor domain (PAS domain)"/>
    <property type="match status" value="1"/>
</dbReference>
<evidence type="ECO:0000313" key="6">
    <source>
        <dbReference type="EMBL" id="CAG9323215.1"/>
    </source>
</evidence>
<dbReference type="SUPFAM" id="SSF55874">
    <property type="entry name" value="ATPase domain of HSP90 chaperone/DNA topoisomerase II/histidine kinase"/>
    <property type="match status" value="1"/>
</dbReference>
<dbReference type="PRINTS" id="PR00344">
    <property type="entry name" value="BCTRLSENSOR"/>
</dbReference>
<feature type="transmembrane region" description="Helical" evidence="3">
    <location>
        <begin position="20"/>
        <end position="41"/>
    </location>
</feature>
<feature type="domain" description="Histidine kinase" evidence="4">
    <location>
        <begin position="329"/>
        <end position="549"/>
    </location>
</feature>
<sequence>MSDIQQQWWDEEVKCMYKLIIFYSYILFSVSLFPRILYFLYSLSSELGIFICALFFTHLMCILIIKYFEKKPSLPKTIAAIIFAEIYSFTCYMPCIKNKEHLCLRWIFSLVLTTQFQLPIVKNKVIFNLLLIKHILMWYYLSIDFSIIKKTYDLTPLIAATAIIVVCNIGNYYRLKISYERFVFFKEVEDSKKRFELITQALTDGILVITLNRVIEFYNGNTLEFLNCNPQEILSELSKCKYCADKKISQLNQSSLLIDDINYIFENVQVEEVTLGVIQINNINLEWKAKNIIWESNQAIFLTIRNINQIIELEKSIANDHMKTVLLRSVSHELKTPLNAIAFFTDELIEKPLIELPDSEKEKLKLVLISSKLMLSLINDLLDYSKMLAGAFTINKTYSDIRQTVYNACDLISMQAKKKNISLIYRIDPNIPELVFTDIVRFSQILLNLLSNALKFTIKGYIEICIWINSNNKLECKVEDTGIGISKEAKKKLFTEFSTNYDPVLNSQGNGLGLWISNFLVKSLGGSGIRVKSKLGKGSQFQFSIDAFENPQELRDFEEVLTTDEEVDWLDFYFNKDFNVSLNSKVLIVDDNELNRMIVGSILSQSGISYAEAWNGKEALNKIIECSNKGYMYSAVIMDCNMPEMDGFEATREITKLYQMKKINDMPSIIGYSAYSSDDDRNACIECGMVDYLTKPSPSENIIKVIKRYL</sequence>
<keyword evidence="3" id="KW-1133">Transmembrane helix</keyword>
<dbReference type="InterPro" id="IPR001789">
    <property type="entry name" value="Sig_transdc_resp-reg_receiver"/>
</dbReference>
<evidence type="ECO:0000313" key="7">
    <source>
        <dbReference type="Proteomes" id="UP001162131"/>
    </source>
</evidence>
<name>A0AAU9J7I9_9CILI</name>
<dbReference type="InterPro" id="IPR003594">
    <property type="entry name" value="HATPase_dom"/>
</dbReference>
<dbReference type="Pfam" id="PF00072">
    <property type="entry name" value="Response_reg"/>
    <property type="match status" value="1"/>
</dbReference>
<protein>
    <recommendedName>
        <fullName evidence="8">Histidine kinase</fullName>
    </recommendedName>
</protein>
<dbReference type="EMBL" id="CAJZBQ010000033">
    <property type="protein sequence ID" value="CAG9323215.1"/>
    <property type="molecule type" value="Genomic_DNA"/>
</dbReference>
<evidence type="ECO:0000256" key="2">
    <source>
        <dbReference type="PROSITE-ProRule" id="PRU00169"/>
    </source>
</evidence>
<dbReference type="InterPro" id="IPR050956">
    <property type="entry name" value="2C_system_His_kinase"/>
</dbReference>
<keyword evidence="3" id="KW-0812">Transmembrane</keyword>
<dbReference type="Gene3D" id="3.30.565.10">
    <property type="entry name" value="Histidine kinase-like ATPase, C-terminal domain"/>
    <property type="match status" value="1"/>
</dbReference>
<evidence type="ECO:0008006" key="8">
    <source>
        <dbReference type="Google" id="ProtNLM"/>
    </source>
</evidence>
<dbReference type="InterPro" id="IPR003661">
    <property type="entry name" value="HisK_dim/P_dom"/>
</dbReference>
<proteinExistence type="predicted"/>
<dbReference type="PANTHER" id="PTHR43719:SF28">
    <property type="entry name" value="PEROXIDE STRESS-ACTIVATED HISTIDINE KINASE MAK1-RELATED"/>
    <property type="match status" value="1"/>
</dbReference>
<dbReference type="PROSITE" id="PS50109">
    <property type="entry name" value="HIS_KIN"/>
    <property type="match status" value="1"/>
</dbReference>
<dbReference type="InterPro" id="IPR036890">
    <property type="entry name" value="HATPase_C_sf"/>
</dbReference>
<dbReference type="CDD" id="cd17546">
    <property type="entry name" value="REC_hyHK_CKI1_RcsC-like"/>
    <property type="match status" value="1"/>
</dbReference>
<dbReference type="Gene3D" id="1.10.287.130">
    <property type="match status" value="1"/>
</dbReference>
<reference evidence="6" key="1">
    <citation type="submission" date="2021-09" db="EMBL/GenBank/DDBJ databases">
        <authorList>
            <consortium name="AG Swart"/>
            <person name="Singh M."/>
            <person name="Singh A."/>
            <person name="Seah K."/>
            <person name="Emmerich C."/>
        </authorList>
    </citation>
    <scope>NUCLEOTIDE SEQUENCE</scope>
    <source>
        <strain evidence="6">ATCC30299</strain>
    </source>
</reference>
<dbReference type="CDD" id="cd00082">
    <property type="entry name" value="HisKA"/>
    <property type="match status" value="1"/>
</dbReference>
<dbReference type="GO" id="GO:0000155">
    <property type="term" value="F:phosphorelay sensor kinase activity"/>
    <property type="evidence" value="ECO:0007669"/>
    <property type="project" value="InterPro"/>
</dbReference>
<gene>
    <name evidence="6" type="ORF">BSTOLATCC_MIC33116</name>
</gene>
<dbReference type="SUPFAM" id="SSF52172">
    <property type="entry name" value="CheY-like"/>
    <property type="match status" value="1"/>
</dbReference>
<feature type="transmembrane region" description="Helical" evidence="3">
    <location>
        <begin position="47"/>
        <end position="68"/>
    </location>
</feature>
<dbReference type="SMART" id="SM00388">
    <property type="entry name" value="HisKA"/>
    <property type="match status" value="1"/>
</dbReference>
<feature type="transmembrane region" description="Helical" evidence="3">
    <location>
        <begin position="102"/>
        <end position="120"/>
    </location>
</feature>
<feature type="transmembrane region" description="Helical" evidence="3">
    <location>
        <begin position="126"/>
        <end position="142"/>
    </location>
</feature>
<keyword evidence="1 2" id="KW-0597">Phosphoprotein</keyword>
<evidence type="ECO:0000259" key="5">
    <source>
        <dbReference type="PROSITE" id="PS50110"/>
    </source>
</evidence>
<dbReference type="Pfam" id="PF00512">
    <property type="entry name" value="HisKA"/>
    <property type="match status" value="1"/>
</dbReference>
<dbReference type="Gene3D" id="3.40.50.2300">
    <property type="match status" value="1"/>
</dbReference>
<dbReference type="SMART" id="SM00387">
    <property type="entry name" value="HATPase_c"/>
    <property type="match status" value="1"/>
</dbReference>
<dbReference type="InterPro" id="IPR005467">
    <property type="entry name" value="His_kinase_dom"/>
</dbReference>
<evidence type="ECO:0000259" key="4">
    <source>
        <dbReference type="PROSITE" id="PS50109"/>
    </source>
</evidence>
<dbReference type="InterPro" id="IPR011006">
    <property type="entry name" value="CheY-like_superfamily"/>
</dbReference>
<dbReference type="Proteomes" id="UP001162131">
    <property type="component" value="Unassembled WGS sequence"/>
</dbReference>
<organism evidence="6 7">
    <name type="scientific">Blepharisma stoltei</name>
    <dbReference type="NCBI Taxonomy" id="1481888"/>
    <lineage>
        <taxon>Eukaryota</taxon>
        <taxon>Sar</taxon>
        <taxon>Alveolata</taxon>
        <taxon>Ciliophora</taxon>
        <taxon>Postciliodesmatophora</taxon>
        <taxon>Heterotrichea</taxon>
        <taxon>Heterotrichida</taxon>
        <taxon>Blepharismidae</taxon>
        <taxon>Blepharisma</taxon>
    </lineage>
</organism>
<feature type="transmembrane region" description="Helical" evidence="3">
    <location>
        <begin position="154"/>
        <end position="173"/>
    </location>
</feature>
<evidence type="ECO:0000256" key="1">
    <source>
        <dbReference type="ARBA" id="ARBA00022553"/>
    </source>
</evidence>
<evidence type="ECO:0000256" key="3">
    <source>
        <dbReference type="SAM" id="Phobius"/>
    </source>
</evidence>
<keyword evidence="7" id="KW-1185">Reference proteome</keyword>
<keyword evidence="3" id="KW-0472">Membrane</keyword>